<dbReference type="Pfam" id="PF03374">
    <property type="entry name" value="ANT"/>
    <property type="match status" value="1"/>
</dbReference>
<proteinExistence type="predicted"/>
<sequence length="78" mass="8768">MVQQLQQPAVPAYPTALRGWADELEGKRALEAQVASDVPKVDYHDTFIADEDLISFRTFAIDLKVGEQLIRQILIDAK</sequence>
<keyword evidence="3" id="KW-1185">Reference proteome</keyword>
<comment type="caution">
    <text evidence="2">The sequence shown here is derived from an EMBL/GenBank/DDBJ whole genome shotgun (WGS) entry which is preliminary data.</text>
</comment>
<dbReference type="RefSeq" id="WP_052504951.1">
    <property type="nucleotide sequence ID" value="NZ_LXEY01000021.1"/>
</dbReference>
<evidence type="ECO:0000313" key="2">
    <source>
        <dbReference type="EMBL" id="OAV59956.1"/>
    </source>
</evidence>
<dbReference type="OrthoDB" id="9812611at2"/>
<dbReference type="AlphaFoldDB" id="A0A1B7LXP6"/>
<evidence type="ECO:0000313" key="3">
    <source>
        <dbReference type="Proteomes" id="UP000078292"/>
    </source>
</evidence>
<feature type="domain" description="Antirepressor protein C-terminal" evidence="1">
    <location>
        <begin position="31"/>
        <end position="76"/>
    </location>
</feature>
<reference evidence="2 3" key="1">
    <citation type="submission" date="2016-04" db="EMBL/GenBank/DDBJ databases">
        <title>First whole genome shotgun sequence of the bacterium Enteractinococcus sp. strain UASWS1574.</title>
        <authorList>
            <person name="Crovadore J."/>
            <person name="Chablais R."/>
            <person name="Lefort F."/>
        </authorList>
    </citation>
    <scope>NUCLEOTIDE SEQUENCE [LARGE SCALE GENOMIC DNA]</scope>
    <source>
        <strain evidence="2 3">UASWS1574</strain>
    </source>
</reference>
<protein>
    <recommendedName>
        <fullName evidence="1">Antirepressor protein C-terminal domain-containing protein</fullName>
    </recommendedName>
</protein>
<accession>A0A1B7LXP6</accession>
<organism evidence="2 3">
    <name type="scientific">Enteractinococcus helveticum</name>
    <dbReference type="NCBI Taxonomy" id="1837282"/>
    <lineage>
        <taxon>Bacteria</taxon>
        <taxon>Bacillati</taxon>
        <taxon>Actinomycetota</taxon>
        <taxon>Actinomycetes</taxon>
        <taxon>Micrococcales</taxon>
        <taxon>Micrococcaceae</taxon>
    </lineage>
</organism>
<name>A0A1B7LXP6_9MICC</name>
<dbReference type="InterPro" id="IPR005039">
    <property type="entry name" value="Ant_C"/>
</dbReference>
<dbReference type="GO" id="GO:0003677">
    <property type="term" value="F:DNA binding"/>
    <property type="evidence" value="ECO:0007669"/>
    <property type="project" value="InterPro"/>
</dbReference>
<dbReference type="EMBL" id="LXEY01000021">
    <property type="protein sequence ID" value="OAV59956.1"/>
    <property type="molecule type" value="Genomic_DNA"/>
</dbReference>
<dbReference type="Proteomes" id="UP000078292">
    <property type="component" value="Unassembled WGS sequence"/>
</dbReference>
<gene>
    <name evidence="2" type="ORF">A6F49_14540</name>
</gene>
<evidence type="ECO:0000259" key="1">
    <source>
        <dbReference type="Pfam" id="PF03374"/>
    </source>
</evidence>